<dbReference type="Proteomes" id="UP000018948">
    <property type="component" value="Unassembled WGS sequence"/>
</dbReference>
<accession>W2XYH0</accession>
<dbReference type="AlphaFoldDB" id="W2XYH0"/>
<protein>
    <submittedName>
        <fullName evidence="1">Uncharacterized protein</fullName>
    </submittedName>
</protein>
<gene>
    <name evidence="1" type="ORF">F442_23146</name>
</gene>
<organism evidence="1 2">
    <name type="scientific">Phytophthora nicotianae P10297</name>
    <dbReference type="NCBI Taxonomy" id="1317064"/>
    <lineage>
        <taxon>Eukaryota</taxon>
        <taxon>Sar</taxon>
        <taxon>Stramenopiles</taxon>
        <taxon>Oomycota</taxon>
        <taxon>Peronosporomycetes</taxon>
        <taxon>Peronosporales</taxon>
        <taxon>Peronosporaceae</taxon>
        <taxon>Phytophthora</taxon>
    </lineage>
</organism>
<evidence type="ECO:0000313" key="2">
    <source>
        <dbReference type="Proteomes" id="UP000018948"/>
    </source>
</evidence>
<reference evidence="1 2" key="1">
    <citation type="submission" date="2013-11" db="EMBL/GenBank/DDBJ databases">
        <title>The Genome Sequence of Phytophthora parasitica P10297.</title>
        <authorList>
            <consortium name="The Broad Institute Genomics Platform"/>
            <person name="Russ C."/>
            <person name="Tyler B."/>
            <person name="Panabieres F."/>
            <person name="Shan W."/>
            <person name="Tripathy S."/>
            <person name="Grunwald N."/>
            <person name="Machado M."/>
            <person name="Johnson C.S."/>
            <person name="Walker B."/>
            <person name="Young S.K."/>
            <person name="Zeng Q."/>
            <person name="Gargeya S."/>
            <person name="Fitzgerald M."/>
            <person name="Haas B."/>
            <person name="Abouelleil A."/>
            <person name="Allen A.W."/>
            <person name="Alvarado L."/>
            <person name="Arachchi H.M."/>
            <person name="Berlin A.M."/>
            <person name="Chapman S.B."/>
            <person name="Gainer-Dewar J."/>
            <person name="Goldberg J."/>
            <person name="Griggs A."/>
            <person name="Gujja S."/>
            <person name="Hansen M."/>
            <person name="Howarth C."/>
            <person name="Imamovic A."/>
            <person name="Ireland A."/>
            <person name="Larimer J."/>
            <person name="McCowan C."/>
            <person name="Murphy C."/>
            <person name="Pearson M."/>
            <person name="Poon T.W."/>
            <person name="Priest M."/>
            <person name="Roberts A."/>
            <person name="Saif S."/>
            <person name="Shea T."/>
            <person name="Sisk P."/>
            <person name="Sykes S."/>
            <person name="Wortman J."/>
            <person name="Nusbaum C."/>
            <person name="Birren B."/>
        </authorList>
    </citation>
    <scope>NUCLEOTIDE SEQUENCE [LARGE SCALE GENOMIC DNA]</scope>
    <source>
        <strain evidence="1 2">P10297</strain>
    </source>
</reference>
<evidence type="ECO:0000313" key="1">
    <source>
        <dbReference type="EMBL" id="ETP27577.1"/>
    </source>
</evidence>
<dbReference type="EMBL" id="ANIY01005717">
    <property type="protein sequence ID" value="ETP27577.1"/>
    <property type="molecule type" value="Genomic_DNA"/>
</dbReference>
<sequence>MWYMLCTGNPETEYLLQPTERTDFITVFGL</sequence>
<comment type="caution">
    <text evidence="1">The sequence shown here is derived from an EMBL/GenBank/DDBJ whole genome shotgun (WGS) entry which is preliminary data.</text>
</comment>
<name>W2XYH0_PHYNI</name>
<proteinExistence type="predicted"/>